<evidence type="ECO:0000256" key="1">
    <source>
        <dbReference type="ARBA" id="ARBA00008021"/>
    </source>
</evidence>
<organism evidence="10 11">
    <name type="scientific">Oldenlandia corymbosa var. corymbosa</name>
    <dbReference type="NCBI Taxonomy" id="529605"/>
    <lineage>
        <taxon>Eukaryota</taxon>
        <taxon>Viridiplantae</taxon>
        <taxon>Streptophyta</taxon>
        <taxon>Embryophyta</taxon>
        <taxon>Tracheophyta</taxon>
        <taxon>Spermatophyta</taxon>
        <taxon>Magnoliopsida</taxon>
        <taxon>eudicotyledons</taxon>
        <taxon>Gunneridae</taxon>
        <taxon>Pentapetalae</taxon>
        <taxon>asterids</taxon>
        <taxon>lamiids</taxon>
        <taxon>Gentianales</taxon>
        <taxon>Rubiaceae</taxon>
        <taxon>Rubioideae</taxon>
        <taxon>Spermacoceae</taxon>
        <taxon>Hedyotis-Oldenlandia complex</taxon>
        <taxon>Oldenlandia</taxon>
    </lineage>
</organism>
<keyword evidence="4" id="KW-0833">Ubl conjugation pathway</keyword>
<feature type="region of interest" description="Disordered" evidence="8">
    <location>
        <begin position="368"/>
        <end position="394"/>
    </location>
</feature>
<keyword evidence="11" id="KW-1185">Reference proteome</keyword>
<dbReference type="SUPFAM" id="SSF102712">
    <property type="entry name" value="JAB1/MPN domain"/>
    <property type="match status" value="1"/>
</dbReference>
<evidence type="ECO:0000256" key="2">
    <source>
        <dbReference type="ARBA" id="ARBA00022670"/>
    </source>
</evidence>
<keyword evidence="5" id="KW-0378">Hydrolase</keyword>
<evidence type="ECO:0000256" key="8">
    <source>
        <dbReference type="SAM" id="MobiDB-lite"/>
    </source>
</evidence>
<dbReference type="GO" id="GO:0046872">
    <property type="term" value="F:metal ion binding"/>
    <property type="evidence" value="ECO:0007669"/>
    <property type="project" value="UniProtKB-KW"/>
</dbReference>
<dbReference type="SMART" id="SM00232">
    <property type="entry name" value="JAB_MPN"/>
    <property type="match status" value="1"/>
</dbReference>
<feature type="compositionally biased region" description="Low complexity" evidence="8">
    <location>
        <begin position="453"/>
        <end position="465"/>
    </location>
</feature>
<keyword evidence="3" id="KW-0479">Metal-binding</keyword>
<dbReference type="PANTHER" id="PTHR10410">
    <property type="entry name" value="EUKARYOTIC TRANSLATION INITIATION FACTOR 3 -RELATED"/>
    <property type="match status" value="1"/>
</dbReference>
<dbReference type="InterPro" id="IPR050242">
    <property type="entry name" value="JAMM_MPN+_peptidase_M67A"/>
</dbReference>
<sequence>MSLTKVKMSEEVWLTCLTHALSTETEEIMGLLLGDIQHSRDGSVIALIWGALPQPRSDRKKDRVETNPEQLTAASAEAEISFHAMHLIPLHKMTLTLGRTTRVIGWYHSHPHITVLPSHVDVRTQAMYQLLDSGFIGLIFSCFSEDAQKAGRIQVIAFQSLDGKQQHSLRPVSVAHVNRSSVIDIDSSLSSSGKTSTRGDEEIDTADSRVRSVALKSGRRSSDLGGFLANADARMGQNNRSNDFNDPSADSDSMDLSESMQEAMHRSTLEMSGAEYVRKEVPLFVLPASSLLNLASPLASFGKLQRVIYEEERTAFNEAILQSVRDGKVHPLTYIHHTSTYQASICKLMEYCLSPAIVALQDHLTENETRENMASSDQNKYSKLEKTLPPDDDDYGKKDKWEEIKCFICLEQPHNAVLLICTRHQKGCHPYICNTSDRLSNCLNQFQNLFSQESSPSSSSDISQLLDDHNDGGDDHHHNRPGVDLARCSLCGGDILGCVAVEADKRKLMDSTRRVCSAEWCPFVGDYDELRNDVED</sequence>
<dbReference type="InterPro" id="IPR033860">
    <property type="entry name" value="MPN_BRCC36"/>
</dbReference>
<name>A0AAV1E1R7_OLDCO</name>
<dbReference type="GO" id="GO:0070536">
    <property type="term" value="P:protein K63-linked deubiquitination"/>
    <property type="evidence" value="ECO:0007669"/>
    <property type="project" value="InterPro"/>
</dbReference>
<feature type="domain" description="MPN" evidence="9">
    <location>
        <begin position="6"/>
        <end position="164"/>
    </location>
</feature>
<dbReference type="Gene3D" id="3.40.140.10">
    <property type="entry name" value="Cytidine Deaminase, domain 2"/>
    <property type="match status" value="1"/>
</dbReference>
<dbReference type="InterPro" id="IPR037518">
    <property type="entry name" value="MPN"/>
</dbReference>
<dbReference type="GO" id="GO:0006281">
    <property type="term" value="P:DNA repair"/>
    <property type="evidence" value="ECO:0007669"/>
    <property type="project" value="InterPro"/>
</dbReference>
<keyword evidence="6" id="KW-0862">Zinc</keyword>
<evidence type="ECO:0000256" key="4">
    <source>
        <dbReference type="ARBA" id="ARBA00022786"/>
    </source>
</evidence>
<comment type="similarity">
    <text evidence="1">Belongs to the peptidase M67A family. BRCC36 subfamily.</text>
</comment>
<feature type="compositionally biased region" description="Basic and acidic residues" evidence="8">
    <location>
        <begin position="466"/>
        <end position="477"/>
    </location>
</feature>
<feature type="compositionally biased region" description="Basic and acidic residues" evidence="8">
    <location>
        <begin position="380"/>
        <end position="394"/>
    </location>
</feature>
<dbReference type="GO" id="GO:0006508">
    <property type="term" value="P:proteolysis"/>
    <property type="evidence" value="ECO:0007669"/>
    <property type="project" value="UniProtKB-KW"/>
</dbReference>
<feature type="region of interest" description="Disordered" evidence="8">
    <location>
        <begin position="453"/>
        <end position="478"/>
    </location>
</feature>
<dbReference type="GO" id="GO:0004843">
    <property type="term" value="F:cysteine-type deubiquitinase activity"/>
    <property type="evidence" value="ECO:0007669"/>
    <property type="project" value="InterPro"/>
</dbReference>
<dbReference type="Proteomes" id="UP001161247">
    <property type="component" value="Chromosome 7"/>
</dbReference>
<dbReference type="AlphaFoldDB" id="A0AAV1E1R7"/>
<dbReference type="Pfam" id="PF01398">
    <property type="entry name" value="JAB"/>
    <property type="match status" value="1"/>
</dbReference>
<feature type="compositionally biased region" description="Polar residues" evidence="8">
    <location>
        <begin position="236"/>
        <end position="256"/>
    </location>
</feature>
<evidence type="ECO:0000256" key="5">
    <source>
        <dbReference type="ARBA" id="ARBA00022801"/>
    </source>
</evidence>
<reference evidence="10" key="1">
    <citation type="submission" date="2023-03" db="EMBL/GenBank/DDBJ databases">
        <authorList>
            <person name="Julca I."/>
        </authorList>
    </citation>
    <scope>NUCLEOTIDE SEQUENCE</scope>
</reference>
<evidence type="ECO:0000313" key="10">
    <source>
        <dbReference type="EMBL" id="CAI9114026.1"/>
    </source>
</evidence>
<accession>A0AAV1E1R7</accession>
<evidence type="ECO:0000313" key="11">
    <source>
        <dbReference type="Proteomes" id="UP001161247"/>
    </source>
</evidence>
<protein>
    <submittedName>
        <fullName evidence="10">OLC1v1014643C2</fullName>
    </submittedName>
</protein>
<dbReference type="GO" id="GO:0008237">
    <property type="term" value="F:metallopeptidase activity"/>
    <property type="evidence" value="ECO:0007669"/>
    <property type="project" value="UniProtKB-KW"/>
</dbReference>
<dbReference type="FunFam" id="3.40.140.10:FF:000042">
    <property type="entry name" value="Mov34/MPN/PAD-1 family protein"/>
    <property type="match status" value="1"/>
</dbReference>
<evidence type="ECO:0000256" key="6">
    <source>
        <dbReference type="ARBA" id="ARBA00022833"/>
    </source>
</evidence>
<evidence type="ECO:0000256" key="3">
    <source>
        <dbReference type="ARBA" id="ARBA00022723"/>
    </source>
</evidence>
<proteinExistence type="inferred from homology"/>
<dbReference type="InterPro" id="IPR040749">
    <property type="entry name" value="BRCC36_C"/>
</dbReference>
<keyword evidence="2" id="KW-0645">Protease</keyword>
<evidence type="ECO:0000259" key="9">
    <source>
        <dbReference type="PROSITE" id="PS50249"/>
    </source>
</evidence>
<dbReference type="GO" id="GO:0070552">
    <property type="term" value="C:BRISC complex"/>
    <property type="evidence" value="ECO:0007669"/>
    <property type="project" value="InterPro"/>
</dbReference>
<gene>
    <name evidence="10" type="ORF">OLC1_LOCUS20896</name>
</gene>
<dbReference type="EMBL" id="OX459124">
    <property type="protein sequence ID" value="CAI9114026.1"/>
    <property type="molecule type" value="Genomic_DNA"/>
</dbReference>
<dbReference type="InterPro" id="IPR012866">
    <property type="entry name" value="DUF1644"/>
</dbReference>
<feature type="region of interest" description="Disordered" evidence="8">
    <location>
        <begin position="235"/>
        <end position="256"/>
    </location>
</feature>
<evidence type="ECO:0000256" key="7">
    <source>
        <dbReference type="ARBA" id="ARBA00023049"/>
    </source>
</evidence>
<dbReference type="CDD" id="cd08068">
    <property type="entry name" value="MPN_BRCC36"/>
    <property type="match status" value="1"/>
</dbReference>
<dbReference type="Pfam" id="PF18110">
    <property type="entry name" value="BRCC36_C"/>
    <property type="match status" value="1"/>
</dbReference>
<keyword evidence="7" id="KW-0482">Metalloprotease</keyword>
<dbReference type="InterPro" id="IPR000555">
    <property type="entry name" value="JAMM/MPN+_dom"/>
</dbReference>
<dbReference type="PROSITE" id="PS50249">
    <property type="entry name" value="MPN"/>
    <property type="match status" value="1"/>
</dbReference>
<dbReference type="Pfam" id="PF07800">
    <property type="entry name" value="DUF1644"/>
    <property type="match status" value="1"/>
</dbReference>